<keyword evidence="9" id="KW-1185">Reference proteome</keyword>
<dbReference type="SMART" id="SM00494">
    <property type="entry name" value="ChtBD2"/>
    <property type="match status" value="3"/>
</dbReference>
<dbReference type="InterPro" id="IPR051940">
    <property type="entry name" value="Chitin_bind-dev_reg"/>
</dbReference>
<feature type="compositionally biased region" description="Polar residues" evidence="6">
    <location>
        <begin position="263"/>
        <end position="273"/>
    </location>
</feature>
<feature type="domain" description="Chitin-binding type-2" evidence="7">
    <location>
        <begin position="86"/>
        <end position="142"/>
    </location>
</feature>
<evidence type="ECO:0000256" key="6">
    <source>
        <dbReference type="SAM" id="MobiDB-lite"/>
    </source>
</evidence>
<reference evidence="8" key="1">
    <citation type="journal article" date="2023" name="Insect Mol. Biol.">
        <title>Genome sequencing provides insights into the evolution of gene families encoding plant cell wall-degrading enzymes in longhorned beetles.</title>
        <authorList>
            <person name="Shin N.R."/>
            <person name="Okamura Y."/>
            <person name="Kirsch R."/>
            <person name="Pauchet Y."/>
        </authorList>
    </citation>
    <scope>NUCLEOTIDE SEQUENCE</scope>
    <source>
        <strain evidence="8">MMC_N1</strain>
    </source>
</reference>
<feature type="domain" description="Chitin-binding type-2" evidence="7">
    <location>
        <begin position="16"/>
        <end position="76"/>
    </location>
</feature>
<evidence type="ECO:0000256" key="1">
    <source>
        <dbReference type="ARBA" id="ARBA00022669"/>
    </source>
</evidence>
<evidence type="ECO:0000256" key="2">
    <source>
        <dbReference type="ARBA" id="ARBA00022729"/>
    </source>
</evidence>
<dbReference type="PANTHER" id="PTHR23301:SF100">
    <property type="entry name" value="GASP, ISOFORM A"/>
    <property type="match status" value="1"/>
</dbReference>
<evidence type="ECO:0000256" key="5">
    <source>
        <dbReference type="ARBA" id="ARBA00023180"/>
    </source>
</evidence>
<keyword evidence="5" id="KW-0325">Glycoprotein</keyword>
<protein>
    <recommendedName>
        <fullName evidence="7">Chitin-binding type-2 domain-containing protein</fullName>
    </recommendedName>
</protein>
<evidence type="ECO:0000313" key="9">
    <source>
        <dbReference type="Proteomes" id="UP001162164"/>
    </source>
</evidence>
<keyword evidence="3" id="KW-0677">Repeat</keyword>
<comment type="caution">
    <text evidence="8">The sequence shown here is derived from an EMBL/GenBank/DDBJ whole genome shotgun (WGS) entry which is preliminary data.</text>
</comment>
<sequence>MVFISCLLFSGNAQENFKCPDDFGFYPHHTSCDKYWKCDNNAAELKTCGNGLAFDASDPKFLTENCDYIHNVDCGDRAQLEPAISTPHCERLYGIFADEAKCDVFWNCWNGEASRYQCSPGLAYDREARVCMWADQVPECKSEVGIILEVTRPALEEQTDRSHHINRFIAHLQKLQEALRVPPTPTLPVLSPGTPTPEDCRKYYICLEGQAREYGCPIGTVFKIGDGDGTGNCEDPEDVPGCEDYYGDLDLKSIRKSELLAGLQSSGSTRSHTPSAPKKPRPAPASRNAPEPAGGN</sequence>
<dbReference type="InterPro" id="IPR036508">
    <property type="entry name" value="Chitin-bd_dom_sf"/>
</dbReference>
<dbReference type="Proteomes" id="UP001162164">
    <property type="component" value="Unassembled WGS sequence"/>
</dbReference>
<dbReference type="PROSITE" id="PS50940">
    <property type="entry name" value="CHIT_BIND_II"/>
    <property type="match status" value="3"/>
</dbReference>
<dbReference type="Gene3D" id="2.170.140.10">
    <property type="entry name" value="Chitin binding domain"/>
    <property type="match status" value="3"/>
</dbReference>
<dbReference type="Pfam" id="PF01607">
    <property type="entry name" value="CBM_14"/>
    <property type="match status" value="3"/>
</dbReference>
<feature type="compositionally biased region" description="Low complexity" evidence="6">
    <location>
        <begin position="284"/>
        <end position="296"/>
    </location>
</feature>
<keyword evidence="4" id="KW-1015">Disulfide bond</keyword>
<dbReference type="PANTHER" id="PTHR23301">
    <property type="entry name" value="CHITIN BINDING PERITROPHIN-A"/>
    <property type="match status" value="1"/>
</dbReference>
<feature type="region of interest" description="Disordered" evidence="6">
    <location>
        <begin position="260"/>
        <end position="296"/>
    </location>
</feature>
<evidence type="ECO:0000256" key="3">
    <source>
        <dbReference type="ARBA" id="ARBA00022737"/>
    </source>
</evidence>
<keyword evidence="2" id="KW-0732">Signal</keyword>
<feature type="domain" description="Chitin-binding type-2" evidence="7">
    <location>
        <begin position="184"/>
        <end position="244"/>
    </location>
</feature>
<evidence type="ECO:0000313" key="8">
    <source>
        <dbReference type="EMBL" id="KAJ8981605.1"/>
    </source>
</evidence>
<dbReference type="EMBL" id="JAPWTJ010000175">
    <property type="protein sequence ID" value="KAJ8981605.1"/>
    <property type="molecule type" value="Genomic_DNA"/>
</dbReference>
<gene>
    <name evidence="8" type="ORF">NQ317_011884</name>
</gene>
<dbReference type="SUPFAM" id="SSF57625">
    <property type="entry name" value="Invertebrate chitin-binding proteins"/>
    <property type="match status" value="3"/>
</dbReference>
<evidence type="ECO:0000259" key="7">
    <source>
        <dbReference type="PROSITE" id="PS50940"/>
    </source>
</evidence>
<keyword evidence="1" id="KW-0147">Chitin-binding</keyword>
<evidence type="ECO:0000256" key="4">
    <source>
        <dbReference type="ARBA" id="ARBA00023157"/>
    </source>
</evidence>
<accession>A0ABQ9JWE3</accession>
<name>A0ABQ9JWE3_9CUCU</name>
<organism evidence="8 9">
    <name type="scientific">Molorchus minor</name>
    <dbReference type="NCBI Taxonomy" id="1323400"/>
    <lineage>
        <taxon>Eukaryota</taxon>
        <taxon>Metazoa</taxon>
        <taxon>Ecdysozoa</taxon>
        <taxon>Arthropoda</taxon>
        <taxon>Hexapoda</taxon>
        <taxon>Insecta</taxon>
        <taxon>Pterygota</taxon>
        <taxon>Neoptera</taxon>
        <taxon>Endopterygota</taxon>
        <taxon>Coleoptera</taxon>
        <taxon>Polyphaga</taxon>
        <taxon>Cucujiformia</taxon>
        <taxon>Chrysomeloidea</taxon>
        <taxon>Cerambycidae</taxon>
        <taxon>Lamiinae</taxon>
        <taxon>Monochamini</taxon>
        <taxon>Molorchus</taxon>
    </lineage>
</organism>
<dbReference type="InterPro" id="IPR002557">
    <property type="entry name" value="Chitin-bd_dom"/>
</dbReference>
<proteinExistence type="predicted"/>